<accession>A0AAE0M8M3</accession>
<dbReference type="AlphaFoldDB" id="A0AAE0M8M3"/>
<proteinExistence type="predicted"/>
<gene>
    <name evidence="3" type="ORF">B0H66DRAFT_620933</name>
</gene>
<evidence type="ECO:0000313" key="4">
    <source>
        <dbReference type="Proteomes" id="UP001283341"/>
    </source>
</evidence>
<feature type="signal peptide" evidence="2">
    <location>
        <begin position="1"/>
        <end position="24"/>
    </location>
</feature>
<organism evidence="3 4">
    <name type="scientific">Apodospora peruviana</name>
    <dbReference type="NCBI Taxonomy" id="516989"/>
    <lineage>
        <taxon>Eukaryota</taxon>
        <taxon>Fungi</taxon>
        <taxon>Dikarya</taxon>
        <taxon>Ascomycota</taxon>
        <taxon>Pezizomycotina</taxon>
        <taxon>Sordariomycetes</taxon>
        <taxon>Sordariomycetidae</taxon>
        <taxon>Sordariales</taxon>
        <taxon>Lasiosphaeriaceae</taxon>
        <taxon>Apodospora</taxon>
    </lineage>
</organism>
<comment type="caution">
    <text evidence="3">The sequence shown here is derived from an EMBL/GenBank/DDBJ whole genome shotgun (WGS) entry which is preliminary data.</text>
</comment>
<keyword evidence="2" id="KW-0732">Signal</keyword>
<reference evidence="3" key="2">
    <citation type="submission" date="2023-06" db="EMBL/GenBank/DDBJ databases">
        <authorList>
            <consortium name="Lawrence Berkeley National Laboratory"/>
            <person name="Haridas S."/>
            <person name="Hensen N."/>
            <person name="Bonometti L."/>
            <person name="Westerberg I."/>
            <person name="Brannstrom I.O."/>
            <person name="Guillou S."/>
            <person name="Cros-Aarteil S."/>
            <person name="Calhoun S."/>
            <person name="Kuo A."/>
            <person name="Mondo S."/>
            <person name="Pangilinan J."/>
            <person name="Riley R."/>
            <person name="Labutti K."/>
            <person name="Andreopoulos B."/>
            <person name="Lipzen A."/>
            <person name="Chen C."/>
            <person name="Yanf M."/>
            <person name="Daum C."/>
            <person name="Ng V."/>
            <person name="Clum A."/>
            <person name="Steindorff A."/>
            <person name="Ohm R."/>
            <person name="Martin F."/>
            <person name="Silar P."/>
            <person name="Natvig D."/>
            <person name="Lalanne C."/>
            <person name="Gautier V."/>
            <person name="Ament-Velasquez S.L."/>
            <person name="Kruys A."/>
            <person name="Hutchinson M.I."/>
            <person name="Powell A.J."/>
            <person name="Barry K."/>
            <person name="Miller A.N."/>
            <person name="Grigoriev I.V."/>
            <person name="Debuchy R."/>
            <person name="Gladieux P."/>
            <person name="Thoren M.H."/>
            <person name="Johannesson H."/>
        </authorList>
    </citation>
    <scope>NUCLEOTIDE SEQUENCE</scope>
    <source>
        <strain evidence="3">CBS 118394</strain>
    </source>
</reference>
<feature type="region of interest" description="Disordered" evidence="1">
    <location>
        <begin position="186"/>
        <end position="235"/>
    </location>
</feature>
<protein>
    <submittedName>
        <fullName evidence="3">Uncharacterized protein</fullName>
    </submittedName>
</protein>
<dbReference type="PANTHER" id="PTHR40640:SF1">
    <property type="entry name" value="ANCHORED GLYCOPROTEIN, PUTATIVE (AFU_ORTHOLOGUE AFUA_8G04860)-RELATED"/>
    <property type="match status" value="1"/>
</dbReference>
<dbReference type="Proteomes" id="UP001283341">
    <property type="component" value="Unassembled WGS sequence"/>
</dbReference>
<evidence type="ECO:0000313" key="3">
    <source>
        <dbReference type="EMBL" id="KAK3322940.1"/>
    </source>
</evidence>
<reference evidence="3" key="1">
    <citation type="journal article" date="2023" name="Mol. Phylogenet. Evol.">
        <title>Genome-scale phylogeny and comparative genomics of the fungal order Sordariales.</title>
        <authorList>
            <person name="Hensen N."/>
            <person name="Bonometti L."/>
            <person name="Westerberg I."/>
            <person name="Brannstrom I.O."/>
            <person name="Guillou S."/>
            <person name="Cros-Aarteil S."/>
            <person name="Calhoun S."/>
            <person name="Haridas S."/>
            <person name="Kuo A."/>
            <person name="Mondo S."/>
            <person name="Pangilinan J."/>
            <person name="Riley R."/>
            <person name="LaButti K."/>
            <person name="Andreopoulos B."/>
            <person name="Lipzen A."/>
            <person name="Chen C."/>
            <person name="Yan M."/>
            <person name="Daum C."/>
            <person name="Ng V."/>
            <person name="Clum A."/>
            <person name="Steindorff A."/>
            <person name="Ohm R.A."/>
            <person name="Martin F."/>
            <person name="Silar P."/>
            <person name="Natvig D.O."/>
            <person name="Lalanne C."/>
            <person name="Gautier V."/>
            <person name="Ament-Velasquez S.L."/>
            <person name="Kruys A."/>
            <person name="Hutchinson M.I."/>
            <person name="Powell A.J."/>
            <person name="Barry K."/>
            <person name="Miller A.N."/>
            <person name="Grigoriev I.V."/>
            <person name="Debuchy R."/>
            <person name="Gladieux P."/>
            <person name="Hiltunen Thoren M."/>
            <person name="Johannesson H."/>
        </authorList>
    </citation>
    <scope>NUCLEOTIDE SEQUENCE</scope>
    <source>
        <strain evidence="3">CBS 118394</strain>
    </source>
</reference>
<evidence type="ECO:0000256" key="1">
    <source>
        <dbReference type="SAM" id="MobiDB-lite"/>
    </source>
</evidence>
<feature type="compositionally biased region" description="Low complexity" evidence="1">
    <location>
        <begin position="200"/>
        <end position="232"/>
    </location>
</feature>
<evidence type="ECO:0000256" key="2">
    <source>
        <dbReference type="SAM" id="SignalP"/>
    </source>
</evidence>
<dbReference type="EMBL" id="JAUEDM010000003">
    <property type="protein sequence ID" value="KAK3322940.1"/>
    <property type="molecule type" value="Genomic_DNA"/>
</dbReference>
<name>A0AAE0M8M3_9PEZI</name>
<dbReference type="PANTHER" id="PTHR40640">
    <property type="entry name" value="ANCHORED GLYCOPROTEIN, PUTATIVE (AFU_ORTHOLOGUE AFUA_8G04860)-RELATED"/>
    <property type="match status" value="1"/>
</dbReference>
<sequence>MTPLSMILDILLTGTALLPASSSAQLNLPRPRAAADAEPSTTVVTLFLYTYDERLAASVVRADETATTYSLGCPPSDPGPEICLDYGHGIPTITIVGGPSTAAETLVGGPDGPTLRINCDVTATAPSYGGRCNRVDRSGALSFSTDFDIATAVEFASFYPITVTAGLEKLAISAATTATTITETSRDGAGAGAITTVSPSGRTTTAERTSSSTSTTGSGNAASAGSPASTTTQPGSNGAGILVSSRYAVGMAALLLGGFLVLF</sequence>
<feature type="chain" id="PRO_5042063650" evidence="2">
    <location>
        <begin position="25"/>
        <end position="263"/>
    </location>
</feature>
<keyword evidence="4" id="KW-1185">Reference proteome</keyword>